<dbReference type="GO" id="GO:0009098">
    <property type="term" value="P:L-leucine biosynthetic process"/>
    <property type="evidence" value="ECO:0007669"/>
    <property type="project" value="InterPro"/>
</dbReference>
<evidence type="ECO:0000259" key="2">
    <source>
        <dbReference type="Pfam" id="PF08502"/>
    </source>
</evidence>
<dbReference type="InterPro" id="IPR036230">
    <property type="entry name" value="LeuA_allosteric_dom_sf"/>
</dbReference>
<feature type="non-terminal residue" evidence="3">
    <location>
        <position position="1"/>
    </location>
</feature>
<reference evidence="3" key="1">
    <citation type="journal article" date="2014" name="Front. Microbiol.">
        <title>High frequency of phylogenetically diverse reductive dehalogenase-homologous genes in deep subseafloor sedimentary metagenomes.</title>
        <authorList>
            <person name="Kawai M."/>
            <person name="Futagami T."/>
            <person name="Toyoda A."/>
            <person name="Takaki Y."/>
            <person name="Nishi S."/>
            <person name="Hori S."/>
            <person name="Arai W."/>
            <person name="Tsubouchi T."/>
            <person name="Morono Y."/>
            <person name="Uchiyama I."/>
            <person name="Ito T."/>
            <person name="Fujiyama A."/>
            <person name="Inagaki F."/>
            <person name="Takami H."/>
        </authorList>
    </citation>
    <scope>NUCLEOTIDE SEQUENCE</scope>
    <source>
        <strain evidence="3">Expedition CK06-06</strain>
    </source>
</reference>
<dbReference type="SUPFAM" id="SSF110921">
    <property type="entry name" value="2-isopropylmalate synthase LeuA, allosteric (dimerisation) domain"/>
    <property type="match status" value="1"/>
</dbReference>
<name>X1CIU3_9ZZZZ</name>
<dbReference type="InterPro" id="IPR013709">
    <property type="entry name" value="2-isopropylmalate_synth_dimer"/>
</dbReference>
<keyword evidence="1" id="KW-0808">Transferase</keyword>
<evidence type="ECO:0000313" key="3">
    <source>
        <dbReference type="EMBL" id="GAH08276.1"/>
    </source>
</evidence>
<accession>X1CIU3</accession>
<dbReference type="AlphaFoldDB" id="X1CIU3"/>
<comment type="caution">
    <text evidence="3">The sequence shown here is derived from an EMBL/GenBank/DDBJ whole genome shotgun (WGS) entry which is preliminary data.</text>
</comment>
<dbReference type="EMBL" id="BART01029566">
    <property type="protein sequence ID" value="GAH08276.1"/>
    <property type="molecule type" value="Genomic_DNA"/>
</dbReference>
<proteinExistence type="predicted"/>
<dbReference type="Pfam" id="PF08502">
    <property type="entry name" value="LeuA_dimer"/>
    <property type="match status" value="1"/>
</dbReference>
<gene>
    <name evidence="3" type="ORF">S01H4_51842</name>
</gene>
<sequence length="33" mass="3559">GKTFIGRAASTDILEASARAYMNAINRYKAAVK</sequence>
<protein>
    <recommendedName>
        <fullName evidence="2">2-isopropylmalate synthase LeuA allosteric (dimerisation) domain-containing protein</fullName>
    </recommendedName>
</protein>
<evidence type="ECO:0000256" key="1">
    <source>
        <dbReference type="ARBA" id="ARBA00022679"/>
    </source>
</evidence>
<organism evidence="3">
    <name type="scientific">marine sediment metagenome</name>
    <dbReference type="NCBI Taxonomy" id="412755"/>
    <lineage>
        <taxon>unclassified sequences</taxon>
        <taxon>metagenomes</taxon>
        <taxon>ecological metagenomes</taxon>
    </lineage>
</organism>
<dbReference type="Gene3D" id="3.30.160.270">
    <property type="match status" value="1"/>
</dbReference>
<dbReference type="GO" id="GO:0003852">
    <property type="term" value="F:2-isopropylmalate synthase activity"/>
    <property type="evidence" value="ECO:0007669"/>
    <property type="project" value="InterPro"/>
</dbReference>
<feature type="domain" description="2-isopropylmalate synthase LeuA allosteric (dimerisation)" evidence="2">
    <location>
        <begin position="1"/>
        <end position="28"/>
    </location>
</feature>